<reference evidence="2" key="1">
    <citation type="submission" date="2022-01" db="EMBL/GenBank/DDBJ databases">
        <title>Genome Sequence Resource for Two Populations of Ditylenchus destructor, the Migratory Endoparasitic Phytonematode.</title>
        <authorList>
            <person name="Zhang H."/>
            <person name="Lin R."/>
            <person name="Xie B."/>
        </authorList>
    </citation>
    <scope>NUCLEOTIDE SEQUENCE</scope>
    <source>
        <strain evidence="2">BazhouSP</strain>
    </source>
</reference>
<feature type="transmembrane region" description="Helical" evidence="1">
    <location>
        <begin position="12"/>
        <end position="29"/>
    </location>
</feature>
<protein>
    <submittedName>
        <fullName evidence="2">Uncharacterized protein</fullName>
    </submittedName>
</protein>
<gene>
    <name evidence="2" type="ORF">DdX_10498</name>
</gene>
<dbReference type="AlphaFoldDB" id="A0AAD4R250"/>
<keyword evidence="3" id="KW-1185">Reference proteome</keyword>
<accession>A0AAD4R250</accession>
<comment type="caution">
    <text evidence="2">The sequence shown here is derived from an EMBL/GenBank/DDBJ whole genome shotgun (WGS) entry which is preliminary data.</text>
</comment>
<dbReference type="EMBL" id="JAKKPZ010000024">
    <property type="protein sequence ID" value="KAI1710799.1"/>
    <property type="molecule type" value="Genomic_DNA"/>
</dbReference>
<evidence type="ECO:0000256" key="1">
    <source>
        <dbReference type="SAM" id="Phobius"/>
    </source>
</evidence>
<evidence type="ECO:0000313" key="2">
    <source>
        <dbReference type="EMBL" id="KAI1710799.1"/>
    </source>
</evidence>
<name>A0AAD4R250_9BILA</name>
<keyword evidence="1" id="KW-0472">Membrane</keyword>
<dbReference type="Proteomes" id="UP001201812">
    <property type="component" value="Unassembled WGS sequence"/>
</dbReference>
<proteinExistence type="predicted"/>
<evidence type="ECO:0000313" key="3">
    <source>
        <dbReference type="Proteomes" id="UP001201812"/>
    </source>
</evidence>
<feature type="transmembrane region" description="Helical" evidence="1">
    <location>
        <begin position="41"/>
        <end position="62"/>
    </location>
</feature>
<organism evidence="2 3">
    <name type="scientific">Ditylenchus destructor</name>
    <dbReference type="NCBI Taxonomy" id="166010"/>
    <lineage>
        <taxon>Eukaryota</taxon>
        <taxon>Metazoa</taxon>
        <taxon>Ecdysozoa</taxon>
        <taxon>Nematoda</taxon>
        <taxon>Chromadorea</taxon>
        <taxon>Rhabditida</taxon>
        <taxon>Tylenchina</taxon>
        <taxon>Tylenchomorpha</taxon>
        <taxon>Sphaerularioidea</taxon>
        <taxon>Anguinidae</taxon>
        <taxon>Anguininae</taxon>
        <taxon>Ditylenchus</taxon>
    </lineage>
</organism>
<sequence length="103" mass="11320">MVLLKTNFSHTAVPNTLLATVIDSLYFHYLHLTFSRHHCRLFPAFLSVSVILVAALFSLHYWPAYVPATDSALFSPPEKPLDQTKGAIGTIGPLFLALKPAGI</sequence>
<keyword evidence="1" id="KW-1133">Transmembrane helix</keyword>
<keyword evidence="1" id="KW-0812">Transmembrane</keyword>